<dbReference type="InterPro" id="IPR005123">
    <property type="entry name" value="Oxoglu/Fe-dep_dioxygenase_dom"/>
</dbReference>
<dbReference type="Proteomes" id="UP000447434">
    <property type="component" value="Chromosome 17"/>
</dbReference>
<dbReference type="GO" id="GO:0016491">
    <property type="term" value="F:oxidoreductase activity"/>
    <property type="evidence" value="ECO:0007669"/>
    <property type="project" value="UniProtKB-KW"/>
</dbReference>
<evidence type="ECO:0000256" key="3">
    <source>
        <dbReference type="ARBA" id="ARBA00022896"/>
    </source>
</evidence>
<keyword evidence="2 5" id="KW-0479">Metal-binding</keyword>
<dbReference type="PROSITE" id="PS51471">
    <property type="entry name" value="FE2OG_OXY"/>
    <property type="match status" value="1"/>
</dbReference>
<dbReference type="InterPro" id="IPR050295">
    <property type="entry name" value="Plant_2OG-oxidoreductases"/>
</dbReference>
<evidence type="ECO:0000256" key="2">
    <source>
        <dbReference type="ARBA" id="ARBA00022723"/>
    </source>
</evidence>
<evidence type="ECO:0000256" key="5">
    <source>
        <dbReference type="RuleBase" id="RU003682"/>
    </source>
</evidence>
<evidence type="ECO:0000256" key="1">
    <source>
        <dbReference type="ARBA" id="ARBA00008056"/>
    </source>
</evidence>
<reference evidence="8" key="1">
    <citation type="journal article" date="2020" name="Nat. Commun.">
        <title>Genome sequence of the cluster root forming white lupin.</title>
        <authorList>
            <person name="Hufnagel B."/>
            <person name="Marques A."/>
            <person name="Soriano A."/>
            <person name="Marques L."/>
            <person name="Divol F."/>
            <person name="Doumas P."/>
            <person name="Sallet E."/>
            <person name="Mancinotti D."/>
            <person name="Carrere S."/>
            <person name="Marande W."/>
            <person name="Arribat S."/>
            <person name="Keller J."/>
            <person name="Huneau C."/>
            <person name="Blein T."/>
            <person name="Aime D."/>
            <person name="Laguerre M."/>
            <person name="Taylor J."/>
            <person name="Schubert V."/>
            <person name="Nelson M."/>
            <person name="Geu-Flores F."/>
            <person name="Crespi M."/>
            <person name="Gallardo-Guerrero K."/>
            <person name="Delaux P.-M."/>
            <person name="Salse J."/>
            <person name="Berges H."/>
            <person name="Guyot R."/>
            <person name="Gouzy J."/>
            <person name="Peret B."/>
        </authorList>
    </citation>
    <scope>NUCLEOTIDE SEQUENCE [LARGE SCALE GENOMIC DNA]</scope>
    <source>
        <strain evidence="8">cv. Amiga</strain>
    </source>
</reference>
<sequence>MKFHLSTVYIKYINHHWNWNSHNSIILNLPNPSSMEVERVQTLALDELKELPSQFIREAKEQPENTKAMEGINVPVISLSQPHQILVKEITQVASEWGFFLLTDHGISPTLIQRLQEVGHEFFSLPQMDKEAYANDPSMGRFEGYGTKMTKNFEEKLEWVDYYFHLMSPLSRVNYDMWPKNPASYREITEDYSKEMLRVTDKVLDLLSEGLGLETKVLKCSLGNEEIELEMKINMYPPCPQPELALGVEPHTDMCALTLLIPNDVPGLQVWKDNNWVAVNYLHNALFVHVGDQLEVIMFYFYFFIINLHKLIKEMMVVLYLLAVSKVAKEVTLHHLC</sequence>
<dbReference type="OrthoDB" id="288590at2759"/>
<dbReference type="Gene3D" id="2.60.120.330">
    <property type="entry name" value="B-lactam Antibiotic, Isopenicillin N Synthase, Chain"/>
    <property type="match status" value="1"/>
</dbReference>
<dbReference type="PANTHER" id="PTHR47991">
    <property type="entry name" value="OXOGLUTARATE/IRON-DEPENDENT DIOXYGENASE"/>
    <property type="match status" value="1"/>
</dbReference>
<dbReference type="EMBL" id="WOCE01000017">
    <property type="protein sequence ID" value="KAE9595925.1"/>
    <property type="molecule type" value="Genomic_DNA"/>
</dbReference>
<dbReference type="Pfam" id="PF03171">
    <property type="entry name" value="2OG-FeII_Oxy"/>
    <property type="match status" value="1"/>
</dbReference>
<evidence type="ECO:0000313" key="7">
    <source>
        <dbReference type="EMBL" id="KAE9595925.1"/>
    </source>
</evidence>
<feature type="domain" description="Fe2OG dioxygenase" evidence="6">
    <location>
        <begin position="227"/>
        <end position="337"/>
    </location>
</feature>
<gene>
    <name evidence="7" type="ORF">Lalb_Chr17g0343901</name>
</gene>
<dbReference type="Pfam" id="PF14226">
    <property type="entry name" value="DIOX_N"/>
    <property type="match status" value="1"/>
</dbReference>
<evidence type="ECO:0000313" key="8">
    <source>
        <dbReference type="Proteomes" id="UP000447434"/>
    </source>
</evidence>
<comment type="similarity">
    <text evidence="1 5">Belongs to the iron/ascorbate-dependent oxidoreductase family.</text>
</comment>
<protein>
    <submittedName>
        <fullName evidence="7">Putative flavonol synthase</fullName>
    </submittedName>
</protein>
<evidence type="ECO:0000256" key="4">
    <source>
        <dbReference type="ARBA" id="ARBA00023004"/>
    </source>
</evidence>
<keyword evidence="3" id="KW-0847">Vitamin C</keyword>
<keyword evidence="5" id="KW-0560">Oxidoreductase</keyword>
<dbReference type="AlphaFoldDB" id="A0A6A4P056"/>
<keyword evidence="4 5" id="KW-0408">Iron</keyword>
<evidence type="ECO:0000259" key="6">
    <source>
        <dbReference type="PROSITE" id="PS51471"/>
    </source>
</evidence>
<proteinExistence type="inferred from homology"/>
<keyword evidence="8" id="KW-1185">Reference proteome</keyword>
<dbReference type="InterPro" id="IPR044861">
    <property type="entry name" value="IPNS-like_FE2OG_OXY"/>
</dbReference>
<dbReference type="InterPro" id="IPR026992">
    <property type="entry name" value="DIOX_N"/>
</dbReference>
<organism evidence="7 8">
    <name type="scientific">Lupinus albus</name>
    <name type="common">White lupine</name>
    <name type="synonym">Lupinus termis</name>
    <dbReference type="NCBI Taxonomy" id="3870"/>
    <lineage>
        <taxon>Eukaryota</taxon>
        <taxon>Viridiplantae</taxon>
        <taxon>Streptophyta</taxon>
        <taxon>Embryophyta</taxon>
        <taxon>Tracheophyta</taxon>
        <taxon>Spermatophyta</taxon>
        <taxon>Magnoliopsida</taxon>
        <taxon>eudicotyledons</taxon>
        <taxon>Gunneridae</taxon>
        <taxon>Pentapetalae</taxon>
        <taxon>rosids</taxon>
        <taxon>fabids</taxon>
        <taxon>Fabales</taxon>
        <taxon>Fabaceae</taxon>
        <taxon>Papilionoideae</taxon>
        <taxon>50 kb inversion clade</taxon>
        <taxon>genistoids sensu lato</taxon>
        <taxon>core genistoids</taxon>
        <taxon>Genisteae</taxon>
        <taxon>Lupinus</taxon>
    </lineage>
</organism>
<dbReference type="InterPro" id="IPR027443">
    <property type="entry name" value="IPNS-like_sf"/>
</dbReference>
<comment type="caution">
    <text evidence="7">The sequence shown here is derived from an EMBL/GenBank/DDBJ whole genome shotgun (WGS) entry which is preliminary data.</text>
</comment>
<accession>A0A6A4P056</accession>
<dbReference type="GO" id="GO:0046872">
    <property type="term" value="F:metal ion binding"/>
    <property type="evidence" value="ECO:0007669"/>
    <property type="project" value="UniProtKB-KW"/>
</dbReference>
<dbReference type="SUPFAM" id="SSF51197">
    <property type="entry name" value="Clavaminate synthase-like"/>
    <property type="match status" value="1"/>
</dbReference>
<dbReference type="GO" id="GO:0031418">
    <property type="term" value="F:L-ascorbic acid binding"/>
    <property type="evidence" value="ECO:0007669"/>
    <property type="project" value="UniProtKB-KW"/>
</dbReference>
<name>A0A6A4P056_LUPAL</name>